<comment type="similarity">
    <text evidence="4">Belongs to the MsrA Met sulfoxide reductase family.</text>
</comment>
<dbReference type="HAMAP" id="MF_01401">
    <property type="entry name" value="MsrA"/>
    <property type="match status" value="1"/>
</dbReference>
<dbReference type="Pfam" id="PF01625">
    <property type="entry name" value="PMSR"/>
    <property type="match status" value="1"/>
</dbReference>
<dbReference type="GO" id="GO:0008113">
    <property type="term" value="F:peptide-methionine (S)-S-oxide reductase activity"/>
    <property type="evidence" value="ECO:0007669"/>
    <property type="project" value="UniProtKB-UniRule"/>
</dbReference>
<accession>A0A242NWT1</accession>
<sequence>MQQYEQATFAGGCFWCMVKPFDKYEGVISVISGYTGGHTVNPTYQQVCQGNTGHTEAVQITFDPTMISYKKLLEIFWQQIDPTDSQGQFADRGDSYRPVIFYHNKFQQQQAIASKQALEESKRFNHPINVAIEPATTFYPAEDYHQDYYKKQPEHYNRYYRLSGRANFIADNWQDKPATKSE</sequence>
<dbReference type="Proteomes" id="UP000194968">
    <property type="component" value="Unassembled WGS sequence"/>
</dbReference>
<evidence type="ECO:0000313" key="6">
    <source>
        <dbReference type="EMBL" id="OTQ52761.1"/>
    </source>
</evidence>
<organism evidence="6 7">
    <name type="scientific">Gilliamella apis</name>
    <dbReference type="NCBI Taxonomy" id="1970738"/>
    <lineage>
        <taxon>Bacteria</taxon>
        <taxon>Pseudomonadati</taxon>
        <taxon>Pseudomonadota</taxon>
        <taxon>Gammaproteobacteria</taxon>
        <taxon>Orbales</taxon>
        <taxon>Orbaceae</taxon>
        <taxon>Gilliamella</taxon>
    </lineage>
</organism>
<dbReference type="EMBL" id="NASK01000069">
    <property type="protein sequence ID" value="OTQ52761.1"/>
    <property type="molecule type" value="Genomic_DNA"/>
</dbReference>
<evidence type="ECO:0000313" key="7">
    <source>
        <dbReference type="Proteomes" id="UP000194968"/>
    </source>
</evidence>
<dbReference type="NCBIfam" id="TIGR00401">
    <property type="entry name" value="msrA"/>
    <property type="match status" value="1"/>
</dbReference>
<dbReference type="InterPro" id="IPR036509">
    <property type="entry name" value="Met_Sox_Rdtase_MsrA_sf"/>
</dbReference>
<comment type="caution">
    <text evidence="6">The sequence shown here is derived from an EMBL/GenBank/DDBJ whole genome shotgun (WGS) entry which is preliminary data.</text>
</comment>
<comment type="catalytic activity">
    <reaction evidence="2 4">
        <text>L-methionyl-[protein] + [thioredoxin]-disulfide + H2O = L-methionyl-(S)-S-oxide-[protein] + [thioredoxin]-dithiol</text>
        <dbReference type="Rhea" id="RHEA:14217"/>
        <dbReference type="Rhea" id="RHEA-COMP:10698"/>
        <dbReference type="Rhea" id="RHEA-COMP:10700"/>
        <dbReference type="Rhea" id="RHEA-COMP:12313"/>
        <dbReference type="Rhea" id="RHEA-COMP:12315"/>
        <dbReference type="ChEBI" id="CHEBI:15377"/>
        <dbReference type="ChEBI" id="CHEBI:16044"/>
        <dbReference type="ChEBI" id="CHEBI:29950"/>
        <dbReference type="ChEBI" id="CHEBI:44120"/>
        <dbReference type="ChEBI" id="CHEBI:50058"/>
        <dbReference type="EC" id="1.8.4.11"/>
    </reaction>
</comment>
<dbReference type="SUPFAM" id="SSF55068">
    <property type="entry name" value="Peptide methionine sulfoxide reductase"/>
    <property type="match status" value="1"/>
</dbReference>
<dbReference type="PANTHER" id="PTHR43774:SF1">
    <property type="entry name" value="PEPTIDE METHIONINE SULFOXIDE REDUCTASE MSRA 2"/>
    <property type="match status" value="1"/>
</dbReference>
<dbReference type="OrthoDB" id="4174719at2"/>
<evidence type="ECO:0000256" key="2">
    <source>
        <dbReference type="ARBA" id="ARBA00047806"/>
    </source>
</evidence>
<dbReference type="Gene3D" id="3.30.1060.10">
    <property type="entry name" value="Peptide methionine sulphoxide reductase MsrA"/>
    <property type="match status" value="1"/>
</dbReference>
<gene>
    <name evidence="4" type="primary">msrA</name>
    <name evidence="6" type="ORF">B6D06_01595</name>
</gene>
<proteinExistence type="inferred from homology"/>
<dbReference type="RefSeq" id="WP_086319982.1">
    <property type="nucleotide sequence ID" value="NZ_NASK01000069.1"/>
</dbReference>
<dbReference type="PANTHER" id="PTHR43774">
    <property type="entry name" value="PEPTIDE METHIONINE SULFOXIDE REDUCTASE"/>
    <property type="match status" value="1"/>
</dbReference>
<protein>
    <recommendedName>
        <fullName evidence="4">Peptide methionine sulfoxide reductase MsrA</fullName>
        <shortName evidence="4">Protein-methionine-S-oxide reductase</shortName>
        <ecNumber evidence="4">1.8.4.11</ecNumber>
    </recommendedName>
    <alternativeName>
        <fullName evidence="4">Peptide-methionine (S)-S-oxide reductase</fullName>
        <shortName evidence="4">Peptide Met(O) reductase</shortName>
    </alternativeName>
</protein>
<keyword evidence="1 4" id="KW-0560">Oxidoreductase</keyword>
<evidence type="ECO:0000256" key="1">
    <source>
        <dbReference type="ARBA" id="ARBA00023002"/>
    </source>
</evidence>
<evidence type="ECO:0000259" key="5">
    <source>
        <dbReference type="Pfam" id="PF01625"/>
    </source>
</evidence>
<reference evidence="6 7" key="1">
    <citation type="submission" date="2017-03" db="EMBL/GenBank/DDBJ databases">
        <title>Comparative genomics of honeybee gut symbionts reveal geographically distinct and subgroup specific antibiotic resistance.</title>
        <authorList>
            <person name="Ludvigsen J."/>
            <person name="Porcellato D."/>
            <person name="Labee-Lund T.M."/>
            <person name="Amdam G.V."/>
            <person name="Rudi K."/>
        </authorList>
    </citation>
    <scope>NUCLEOTIDE SEQUENCE [LARGE SCALE GENOMIC DNA]</scope>
    <source>
        <strain evidence="6 7">A-4-12</strain>
    </source>
</reference>
<dbReference type="GO" id="GO:0033744">
    <property type="term" value="F:L-methionine:thioredoxin-disulfide S-oxidoreductase activity"/>
    <property type="evidence" value="ECO:0007669"/>
    <property type="project" value="RHEA"/>
</dbReference>
<evidence type="ECO:0000256" key="3">
    <source>
        <dbReference type="ARBA" id="ARBA00048782"/>
    </source>
</evidence>
<name>A0A242NWT1_9GAMM</name>
<comment type="function">
    <text evidence="4">Has an important function as a repair enzyme for proteins that have been inactivated by oxidation. Catalyzes the reversible oxidation-reduction of methionine sulfoxide in proteins to methionine.</text>
</comment>
<feature type="active site" evidence="4">
    <location>
        <position position="13"/>
    </location>
</feature>
<feature type="domain" description="Peptide methionine sulphoxide reductase MsrA" evidence="5">
    <location>
        <begin position="6"/>
        <end position="157"/>
    </location>
</feature>
<dbReference type="InterPro" id="IPR002569">
    <property type="entry name" value="Met_Sox_Rdtase_MsrA_dom"/>
</dbReference>
<evidence type="ECO:0000256" key="4">
    <source>
        <dbReference type="HAMAP-Rule" id="MF_01401"/>
    </source>
</evidence>
<comment type="catalytic activity">
    <reaction evidence="3 4">
        <text>[thioredoxin]-disulfide + L-methionine + H2O = L-methionine (S)-S-oxide + [thioredoxin]-dithiol</text>
        <dbReference type="Rhea" id="RHEA:19993"/>
        <dbReference type="Rhea" id="RHEA-COMP:10698"/>
        <dbReference type="Rhea" id="RHEA-COMP:10700"/>
        <dbReference type="ChEBI" id="CHEBI:15377"/>
        <dbReference type="ChEBI" id="CHEBI:29950"/>
        <dbReference type="ChEBI" id="CHEBI:50058"/>
        <dbReference type="ChEBI" id="CHEBI:57844"/>
        <dbReference type="ChEBI" id="CHEBI:58772"/>
        <dbReference type="EC" id="1.8.4.11"/>
    </reaction>
</comment>
<dbReference type="AlphaFoldDB" id="A0A242NWT1"/>
<dbReference type="FunFam" id="3.30.1060.10:FF:000003">
    <property type="entry name" value="Peptide methionine sulfoxide reductase MsrA"/>
    <property type="match status" value="1"/>
</dbReference>
<dbReference type="EC" id="1.8.4.11" evidence="4"/>